<gene>
    <name evidence="5" type="ORF">Q4T40_05995</name>
</gene>
<dbReference type="Gene3D" id="1.10.10.10">
    <property type="entry name" value="Winged helix-like DNA-binding domain superfamily/Winged helix DNA-binding domain"/>
    <property type="match status" value="1"/>
</dbReference>
<evidence type="ECO:0000313" key="5">
    <source>
        <dbReference type="EMBL" id="MDT8900787.1"/>
    </source>
</evidence>
<accession>A0ABU3NVH5</accession>
<dbReference type="InterPro" id="IPR039422">
    <property type="entry name" value="MarR/SlyA-like"/>
</dbReference>
<dbReference type="PROSITE" id="PS50995">
    <property type="entry name" value="HTH_MARR_2"/>
    <property type="match status" value="1"/>
</dbReference>
<dbReference type="EMBL" id="JAUOZS010000001">
    <property type="protein sequence ID" value="MDT8900787.1"/>
    <property type="molecule type" value="Genomic_DNA"/>
</dbReference>
<dbReference type="PANTHER" id="PTHR33164:SF43">
    <property type="entry name" value="HTH-TYPE TRANSCRIPTIONAL REPRESSOR YETL"/>
    <property type="match status" value="1"/>
</dbReference>
<protein>
    <submittedName>
        <fullName evidence="5">MarR family transcriptional regulator</fullName>
    </submittedName>
</protein>
<name>A0ABU3NVH5_9FIRM</name>
<dbReference type="InterPro" id="IPR036390">
    <property type="entry name" value="WH_DNA-bd_sf"/>
</dbReference>
<evidence type="ECO:0000313" key="6">
    <source>
        <dbReference type="Proteomes" id="UP001254848"/>
    </source>
</evidence>
<sequence length="165" mass="17945">MEDRVAALRDAVKDFIRNVGLLEGKKSFCADCSYAQCHAVVEVGARPGISLGELAGRVRMDKSALSRVVDDLVRKGYITREQDPGDRRYVSLTLTADGEGLRDEIDERSGRVFAEVLAAIPETKRAAVVEGMGLLATAFKNVLPALSQAGSRQDVPGVSKRRENR</sequence>
<organism evidence="5 6">
    <name type="scientific">Anaeroselena agilis</name>
    <dbReference type="NCBI Taxonomy" id="3063788"/>
    <lineage>
        <taxon>Bacteria</taxon>
        <taxon>Bacillati</taxon>
        <taxon>Bacillota</taxon>
        <taxon>Negativicutes</taxon>
        <taxon>Acetonemataceae</taxon>
        <taxon>Anaeroselena</taxon>
    </lineage>
</organism>
<dbReference type="InterPro" id="IPR000835">
    <property type="entry name" value="HTH_MarR-typ"/>
</dbReference>
<dbReference type="InterPro" id="IPR036388">
    <property type="entry name" value="WH-like_DNA-bd_sf"/>
</dbReference>
<dbReference type="PANTHER" id="PTHR33164">
    <property type="entry name" value="TRANSCRIPTIONAL REGULATOR, MARR FAMILY"/>
    <property type="match status" value="1"/>
</dbReference>
<dbReference type="RefSeq" id="WP_413779320.1">
    <property type="nucleotide sequence ID" value="NZ_JAUOZS010000001.1"/>
</dbReference>
<dbReference type="PROSITE" id="PS01117">
    <property type="entry name" value="HTH_MARR_1"/>
    <property type="match status" value="1"/>
</dbReference>
<comment type="caution">
    <text evidence="5">The sequence shown here is derived from an EMBL/GenBank/DDBJ whole genome shotgun (WGS) entry which is preliminary data.</text>
</comment>
<keyword evidence="3" id="KW-0804">Transcription</keyword>
<evidence type="ECO:0000259" key="4">
    <source>
        <dbReference type="PROSITE" id="PS50995"/>
    </source>
</evidence>
<dbReference type="InterPro" id="IPR023187">
    <property type="entry name" value="Tscrpt_reg_MarR-type_CS"/>
</dbReference>
<dbReference type="SUPFAM" id="SSF46785">
    <property type="entry name" value="Winged helix' DNA-binding domain"/>
    <property type="match status" value="1"/>
</dbReference>
<dbReference type="PRINTS" id="PR00598">
    <property type="entry name" value="HTHMARR"/>
</dbReference>
<keyword evidence="1" id="KW-0805">Transcription regulation</keyword>
<evidence type="ECO:0000256" key="1">
    <source>
        <dbReference type="ARBA" id="ARBA00023015"/>
    </source>
</evidence>
<reference evidence="5 6" key="1">
    <citation type="submission" date="2023-07" db="EMBL/GenBank/DDBJ databases">
        <title>The novel representative of Negativicutes class, Anaeroselena agilis gen. nov. sp. nov.</title>
        <authorList>
            <person name="Prokofeva M.I."/>
            <person name="Elcheninov A.G."/>
            <person name="Klyukina A."/>
            <person name="Kublanov I.V."/>
            <person name="Frolov E.N."/>
            <person name="Podosokorskaya O.A."/>
        </authorList>
    </citation>
    <scope>NUCLEOTIDE SEQUENCE [LARGE SCALE GENOMIC DNA]</scope>
    <source>
        <strain evidence="5 6">4137-cl</strain>
    </source>
</reference>
<dbReference type="Proteomes" id="UP001254848">
    <property type="component" value="Unassembled WGS sequence"/>
</dbReference>
<keyword evidence="6" id="KW-1185">Reference proteome</keyword>
<dbReference type="CDD" id="cd00090">
    <property type="entry name" value="HTH_ARSR"/>
    <property type="match status" value="1"/>
</dbReference>
<dbReference type="InterPro" id="IPR011991">
    <property type="entry name" value="ArsR-like_HTH"/>
</dbReference>
<dbReference type="SMART" id="SM00347">
    <property type="entry name" value="HTH_MARR"/>
    <property type="match status" value="1"/>
</dbReference>
<keyword evidence="2" id="KW-0238">DNA-binding</keyword>
<evidence type="ECO:0000256" key="3">
    <source>
        <dbReference type="ARBA" id="ARBA00023163"/>
    </source>
</evidence>
<evidence type="ECO:0000256" key="2">
    <source>
        <dbReference type="ARBA" id="ARBA00023125"/>
    </source>
</evidence>
<proteinExistence type="predicted"/>
<feature type="domain" description="HTH marR-type" evidence="4">
    <location>
        <begin position="1"/>
        <end position="137"/>
    </location>
</feature>
<dbReference type="Pfam" id="PF01047">
    <property type="entry name" value="MarR"/>
    <property type="match status" value="1"/>
</dbReference>